<evidence type="ECO:0000313" key="2">
    <source>
        <dbReference type="EMBL" id="KOF83330.1"/>
    </source>
</evidence>
<sequence length="98" mass="11769">RKQDAERKREKRESYTHSERKKETDRQSDCKNGIHTNRQIDKHRDRATCMKRQSETKREGEKESCRKSENKEKDTNDLRFHLAECSMQSDNLANSIRT</sequence>
<feature type="non-terminal residue" evidence="2">
    <location>
        <position position="1"/>
    </location>
</feature>
<evidence type="ECO:0000256" key="1">
    <source>
        <dbReference type="SAM" id="MobiDB-lite"/>
    </source>
</evidence>
<accession>A0A0L8H3I2</accession>
<dbReference type="AlphaFoldDB" id="A0A0L8H3I2"/>
<proteinExistence type="predicted"/>
<organism evidence="2">
    <name type="scientific">Octopus bimaculoides</name>
    <name type="common">California two-spotted octopus</name>
    <dbReference type="NCBI Taxonomy" id="37653"/>
    <lineage>
        <taxon>Eukaryota</taxon>
        <taxon>Metazoa</taxon>
        <taxon>Spiralia</taxon>
        <taxon>Lophotrochozoa</taxon>
        <taxon>Mollusca</taxon>
        <taxon>Cephalopoda</taxon>
        <taxon>Coleoidea</taxon>
        <taxon>Octopodiformes</taxon>
        <taxon>Octopoda</taxon>
        <taxon>Incirrata</taxon>
        <taxon>Octopodidae</taxon>
        <taxon>Octopus</taxon>
    </lineage>
</organism>
<reference evidence="2" key="1">
    <citation type="submission" date="2015-07" db="EMBL/GenBank/DDBJ databases">
        <title>MeaNS - Measles Nucleotide Surveillance Program.</title>
        <authorList>
            <person name="Tran T."/>
            <person name="Druce J."/>
        </authorList>
    </citation>
    <scope>NUCLEOTIDE SEQUENCE</scope>
    <source>
        <strain evidence="2">UCB-OBI-ISO-001</strain>
        <tissue evidence="2">Gonad</tissue>
    </source>
</reference>
<name>A0A0L8H3I2_OCTBM</name>
<feature type="region of interest" description="Disordered" evidence="1">
    <location>
        <begin position="1"/>
        <end position="77"/>
    </location>
</feature>
<gene>
    <name evidence="2" type="ORF">OCBIM_22023997mg</name>
</gene>
<protein>
    <submittedName>
        <fullName evidence="2">Uncharacterized protein</fullName>
    </submittedName>
</protein>
<feature type="compositionally biased region" description="Basic and acidic residues" evidence="1">
    <location>
        <begin position="1"/>
        <end position="29"/>
    </location>
</feature>
<feature type="compositionally biased region" description="Basic and acidic residues" evidence="1">
    <location>
        <begin position="38"/>
        <end position="77"/>
    </location>
</feature>
<dbReference type="EMBL" id="KQ419515">
    <property type="protein sequence ID" value="KOF83330.1"/>
    <property type="molecule type" value="Genomic_DNA"/>
</dbReference>